<dbReference type="Gene3D" id="3.90.550.10">
    <property type="entry name" value="Spore Coat Polysaccharide Biosynthesis Protein SpsA, Chain A"/>
    <property type="match status" value="1"/>
</dbReference>
<dbReference type="Pfam" id="PF01704">
    <property type="entry name" value="UDPGP"/>
    <property type="match status" value="1"/>
</dbReference>
<dbReference type="PANTHER" id="PTHR11952">
    <property type="entry name" value="UDP- GLUCOSE PYROPHOSPHORYLASE"/>
    <property type="match status" value="1"/>
</dbReference>
<keyword evidence="2" id="KW-0808">Transferase</keyword>
<gene>
    <name evidence="4" type="ORF">CVV64_10045</name>
</gene>
<dbReference type="InterPro" id="IPR029044">
    <property type="entry name" value="Nucleotide-diphossugar_trans"/>
</dbReference>
<evidence type="ECO:0000256" key="3">
    <source>
        <dbReference type="ARBA" id="ARBA00022695"/>
    </source>
</evidence>
<dbReference type="AlphaFoldDB" id="A0A2N1PPN1"/>
<dbReference type="GO" id="GO:0070569">
    <property type="term" value="F:uridylyltransferase activity"/>
    <property type="evidence" value="ECO:0007669"/>
    <property type="project" value="InterPro"/>
</dbReference>
<evidence type="ECO:0000313" key="5">
    <source>
        <dbReference type="Proteomes" id="UP000233256"/>
    </source>
</evidence>
<evidence type="ECO:0000256" key="2">
    <source>
        <dbReference type="ARBA" id="ARBA00022679"/>
    </source>
</evidence>
<dbReference type="EMBL" id="PGXC01000006">
    <property type="protein sequence ID" value="PKK90298.1"/>
    <property type="molecule type" value="Genomic_DNA"/>
</dbReference>
<dbReference type="SUPFAM" id="SSF53448">
    <property type="entry name" value="Nucleotide-diphospho-sugar transferases"/>
    <property type="match status" value="1"/>
</dbReference>
<evidence type="ECO:0000256" key="1">
    <source>
        <dbReference type="ARBA" id="ARBA00010401"/>
    </source>
</evidence>
<sequence>MYYASEKLRTRVYRHLQKWFSLDGGADLARDLEALDWELLSRAMRECFGTGGCWKLPDEYGPAPFLPAIPENQRQRELYEKAASIGELIIASGETAVFTVAGGQGTRLGFSGPKGTLGIASLSGKSLFALFADKIKWARKHYSASIPWIIMCSPLNLEETMGFFRTHGFFEMDPETVHFIVQGVMPVADLQGNLLLSEKGRLALAPDGHGGSIRALNRSGLAEMLSDDGVKIISYFQVDNPLIEPLDPLFIGLHHLRESQMSSRTVRKRSAREKTGVFAIHENRLMIIEYSDLPEERAASTDSEGEIIFCAASPAIHLISLDFLMDFHEGGVVLPFHKAVRKTEFLHDSGIVISPEYPNAVKFETFVFDAIPLAANSILLEVQREEQFSPVKNLHGEDTLDSARRDMVCRDIRWLKRAGINVRNNHILEIDRGYYGSWKDLLERAEEIQQFLDKLPEGCGCEIGETLKAHEK</sequence>
<name>A0A2N1PPN1_9BACT</name>
<reference evidence="4 5" key="1">
    <citation type="journal article" date="2017" name="ISME J.">
        <title>Potential for microbial H2 and metal transformations associated with novel bacteria and archaea in deep terrestrial subsurface sediments.</title>
        <authorList>
            <person name="Hernsdorf A.W."/>
            <person name="Amano Y."/>
            <person name="Miyakawa K."/>
            <person name="Ise K."/>
            <person name="Suzuki Y."/>
            <person name="Anantharaman K."/>
            <person name="Probst A."/>
            <person name="Burstein D."/>
            <person name="Thomas B.C."/>
            <person name="Banfield J.F."/>
        </authorList>
    </citation>
    <scope>NUCLEOTIDE SEQUENCE [LARGE SCALE GENOMIC DNA]</scope>
    <source>
        <strain evidence="4">HGW-Wallbacteria-1</strain>
    </source>
</reference>
<comment type="similarity">
    <text evidence="1">Belongs to the UDPGP type 1 family.</text>
</comment>
<dbReference type="Proteomes" id="UP000233256">
    <property type="component" value="Unassembled WGS sequence"/>
</dbReference>
<protein>
    <submittedName>
        <fullName evidence="4">2-alkenal reductase</fullName>
    </submittedName>
</protein>
<keyword evidence="3" id="KW-0548">Nucleotidyltransferase</keyword>
<dbReference type="InterPro" id="IPR039741">
    <property type="entry name" value="UDP-sugar_pyrophosphorylase"/>
</dbReference>
<organism evidence="4 5">
    <name type="scientific">Candidatus Wallbacteria bacterium HGW-Wallbacteria-1</name>
    <dbReference type="NCBI Taxonomy" id="2013854"/>
    <lineage>
        <taxon>Bacteria</taxon>
        <taxon>Candidatus Walliibacteriota</taxon>
    </lineage>
</organism>
<evidence type="ECO:0000313" key="4">
    <source>
        <dbReference type="EMBL" id="PKK90298.1"/>
    </source>
</evidence>
<dbReference type="InterPro" id="IPR002618">
    <property type="entry name" value="UDPGP_fam"/>
</dbReference>
<proteinExistence type="inferred from homology"/>
<dbReference type="PANTHER" id="PTHR11952:SF2">
    <property type="entry name" value="LD24639P"/>
    <property type="match status" value="1"/>
</dbReference>
<comment type="caution">
    <text evidence="4">The sequence shown here is derived from an EMBL/GenBank/DDBJ whole genome shotgun (WGS) entry which is preliminary data.</text>
</comment>
<accession>A0A2N1PPN1</accession>